<dbReference type="InterPro" id="IPR003594">
    <property type="entry name" value="HATPase_dom"/>
</dbReference>
<dbReference type="PROSITE" id="PS50109">
    <property type="entry name" value="HIS_KIN"/>
    <property type="match status" value="1"/>
</dbReference>
<evidence type="ECO:0000259" key="13">
    <source>
        <dbReference type="PROSITE" id="PS50885"/>
    </source>
</evidence>
<keyword evidence="4" id="KW-0597">Phosphoprotein</keyword>
<dbReference type="EMBL" id="QMKK01000017">
    <property type="protein sequence ID" value="RAX43224.1"/>
    <property type="molecule type" value="Genomic_DNA"/>
</dbReference>
<keyword evidence="5" id="KW-0808">Transferase</keyword>
<dbReference type="RefSeq" id="WP_112340158.1">
    <property type="nucleotide sequence ID" value="NZ_QMKK01000017.1"/>
</dbReference>
<dbReference type="AlphaFoldDB" id="A0A329YL29"/>
<dbReference type="Pfam" id="PF02518">
    <property type="entry name" value="HATPase_c"/>
    <property type="match status" value="1"/>
</dbReference>
<feature type="transmembrane region" description="Helical" evidence="11">
    <location>
        <begin position="163"/>
        <end position="182"/>
    </location>
</feature>
<dbReference type="GO" id="GO:0000155">
    <property type="term" value="F:phosphorelay sensor kinase activity"/>
    <property type="evidence" value="ECO:0007669"/>
    <property type="project" value="InterPro"/>
</dbReference>
<proteinExistence type="predicted"/>
<dbReference type="GO" id="GO:0005886">
    <property type="term" value="C:plasma membrane"/>
    <property type="evidence" value="ECO:0007669"/>
    <property type="project" value="TreeGrafter"/>
</dbReference>
<evidence type="ECO:0000256" key="5">
    <source>
        <dbReference type="ARBA" id="ARBA00022679"/>
    </source>
</evidence>
<gene>
    <name evidence="14" type="ORF">DQ393_02100</name>
</gene>
<dbReference type="Gene3D" id="1.10.287.130">
    <property type="match status" value="1"/>
</dbReference>
<dbReference type="SUPFAM" id="SSF47384">
    <property type="entry name" value="Homodimeric domain of signal transducing histidine kinase"/>
    <property type="match status" value="1"/>
</dbReference>
<keyword evidence="8 11" id="KW-1133">Transmembrane helix</keyword>
<name>A0A329YL29_RHITR</name>
<dbReference type="CDD" id="cd00075">
    <property type="entry name" value="HATPase"/>
    <property type="match status" value="1"/>
</dbReference>
<evidence type="ECO:0000256" key="6">
    <source>
        <dbReference type="ARBA" id="ARBA00022692"/>
    </source>
</evidence>
<dbReference type="InterPro" id="IPR036890">
    <property type="entry name" value="HATPase_C_sf"/>
</dbReference>
<dbReference type="SUPFAM" id="SSF55874">
    <property type="entry name" value="ATPase domain of HSP90 chaperone/DNA topoisomerase II/histidine kinase"/>
    <property type="match status" value="1"/>
</dbReference>
<dbReference type="Pfam" id="PF00512">
    <property type="entry name" value="HisKA"/>
    <property type="match status" value="1"/>
</dbReference>
<dbReference type="CDD" id="cd00082">
    <property type="entry name" value="HisKA"/>
    <property type="match status" value="1"/>
</dbReference>
<dbReference type="InterPro" id="IPR003661">
    <property type="entry name" value="HisK_dim/P_dom"/>
</dbReference>
<protein>
    <recommendedName>
        <fullName evidence="3">histidine kinase</fullName>
        <ecNumber evidence="3">2.7.13.3</ecNumber>
    </recommendedName>
</protein>
<evidence type="ECO:0000256" key="8">
    <source>
        <dbReference type="ARBA" id="ARBA00022989"/>
    </source>
</evidence>
<evidence type="ECO:0000313" key="15">
    <source>
        <dbReference type="Proteomes" id="UP000251205"/>
    </source>
</evidence>
<evidence type="ECO:0000256" key="9">
    <source>
        <dbReference type="ARBA" id="ARBA00023012"/>
    </source>
</evidence>
<evidence type="ECO:0000313" key="14">
    <source>
        <dbReference type="EMBL" id="RAX43224.1"/>
    </source>
</evidence>
<keyword evidence="9" id="KW-0902">Two-component regulatory system</keyword>
<keyword evidence="7" id="KW-0418">Kinase</keyword>
<dbReference type="PROSITE" id="PS50885">
    <property type="entry name" value="HAMP"/>
    <property type="match status" value="1"/>
</dbReference>
<comment type="subcellular location">
    <subcellularLocation>
        <location evidence="2">Membrane</location>
    </subcellularLocation>
</comment>
<dbReference type="PRINTS" id="PR00344">
    <property type="entry name" value="BCTRLSENSOR"/>
</dbReference>
<evidence type="ECO:0000256" key="2">
    <source>
        <dbReference type="ARBA" id="ARBA00004370"/>
    </source>
</evidence>
<comment type="catalytic activity">
    <reaction evidence="1">
        <text>ATP + protein L-histidine = ADP + protein N-phospho-L-histidine.</text>
        <dbReference type="EC" id="2.7.13.3"/>
    </reaction>
</comment>
<sequence length="445" mass="48341">MTFGRLTLFRRLVVAMSIVALVAVCASVVFLYVRFQAANDAFREETLSTFAQDMQRQFASDPQLASGSATALKTRIKELSGQFAIVTDTGRVLASSETLGQPLVPVSNQKVRYFLLPGHDKVRALFGISMQLDGTNPVHFVQIAFPREHVIFDTVLEEFVTDIAWIWIPFVCLLLLVNILVLKFALKPLSQAAEEARQIGPSSIAARLTETRMPEDVLALVSAVNEALDRLQAGFLSLEQFSSHLAHELRTPLAIIKARLALSQDAIARKVEEDFDGVERLVSQLVDRVRVGGLHFEASDRVDLGDIGQRAAAFLAPVILSKGRDIELQSPLEPVVISGAFDFIFRALRNLIENALNHTPPGTTITVTIFRCGITVSDSGPGYPARWLEPVAVVGKPDSGAGGLGLGLSIVKETMIAHGGDLKLTNLPEGGASATMEFPIHQKAI</sequence>
<dbReference type="EC" id="2.7.13.3" evidence="3"/>
<dbReference type="PANTHER" id="PTHR45436">
    <property type="entry name" value="SENSOR HISTIDINE KINASE YKOH"/>
    <property type="match status" value="1"/>
</dbReference>
<evidence type="ECO:0000256" key="1">
    <source>
        <dbReference type="ARBA" id="ARBA00000085"/>
    </source>
</evidence>
<dbReference type="InterPro" id="IPR005467">
    <property type="entry name" value="His_kinase_dom"/>
</dbReference>
<feature type="domain" description="HAMP" evidence="13">
    <location>
        <begin position="183"/>
        <end position="236"/>
    </location>
</feature>
<dbReference type="SMART" id="SM00387">
    <property type="entry name" value="HATPase_c"/>
    <property type="match status" value="1"/>
</dbReference>
<organism evidence="14 15">
    <name type="scientific">Rhizobium tropici</name>
    <dbReference type="NCBI Taxonomy" id="398"/>
    <lineage>
        <taxon>Bacteria</taxon>
        <taxon>Pseudomonadati</taxon>
        <taxon>Pseudomonadota</taxon>
        <taxon>Alphaproteobacteria</taxon>
        <taxon>Hyphomicrobiales</taxon>
        <taxon>Rhizobiaceae</taxon>
        <taxon>Rhizobium/Agrobacterium group</taxon>
        <taxon>Rhizobium</taxon>
    </lineage>
</organism>
<dbReference type="PANTHER" id="PTHR45436:SF5">
    <property type="entry name" value="SENSOR HISTIDINE KINASE TRCS"/>
    <property type="match status" value="1"/>
</dbReference>
<dbReference type="InterPro" id="IPR004358">
    <property type="entry name" value="Sig_transdc_His_kin-like_C"/>
</dbReference>
<evidence type="ECO:0000259" key="12">
    <source>
        <dbReference type="PROSITE" id="PS50109"/>
    </source>
</evidence>
<evidence type="ECO:0000256" key="4">
    <source>
        <dbReference type="ARBA" id="ARBA00022553"/>
    </source>
</evidence>
<dbReference type="InterPro" id="IPR003660">
    <property type="entry name" value="HAMP_dom"/>
</dbReference>
<dbReference type="SMART" id="SM00388">
    <property type="entry name" value="HisKA"/>
    <property type="match status" value="1"/>
</dbReference>
<keyword evidence="6 11" id="KW-0812">Transmembrane</keyword>
<reference evidence="14 15" key="1">
    <citation type="submission" date="2018-06" db="EMBL/GenBank/DDBJ databases">
        <title>Whole Genome Sequence of an efficient microsymbiont, Rhizobium tropici.</title>
        <authorList>
            <person name="Srinivasan R."/>
            <person name="Singh H.V."/>
            <person name="Srivastava R."/>
            <person name="Kumari B."/>
            <person name="Radhakrishna A."/>
        </authorList>
    </citation>
    <scope>NUCLEOTIDE SEQUENCE [LARGE SCALE GENOMIC DNA]</scope>
    <source>
        <strain evidence="14 15">IGFRI Rhizo-19</strain>
    </source>
</reference>
<dbReference type="OrthoDB" id="8673316at2"/>
<comment type="caution">
    <text evidence="14">The sequence shown here is derived from an EMBL/GenBank/DDBJ whole genome shotgun (WGS) entry which is preliminary data.</text>
</comment>
<accession>A0A329YL29</accession>
<dbReference type="Proteomes" id="UP000251205">
    <property type="component" value="Unassembled WGS sequence"/>
</dbReference>
<keyword evidence="10 11" id="KW-0472">Membrane</keyword>
<feature type="domain" description="Histidine kinase" evidence="12">
    <location>
        <begin position="244"/>
        <end position="442"/>
    </location>
</feature>
<dbReference type="InterPro" id="IPR050428">
    <property type="entry name" value="TCS_sensor_his_kinase"/>
</dbReference>
<feature type="transmembrane region" description="Helical" evidence="11">
    <location>
        <begin position="12"/>
        <end position="33"/>
    </location>
</feature>
<evidence type="ECO:0000256" key="11">
    <source>
        <dbReference type="SAM" id="Phobius"/>
    </source>
</evidence>
<evidence type="ECO:0000256" key="10">
    <source>
        <dbReference type="ARBA" id="ARBA00023136"/>
    </source>
</evidence>
<dbReference type="InterPro" id="IPR036097">
    <property type="entry name" value="HisK_dim/P_sf"/>
</dbReference>
<dbReference type="Gene3D" id="3.30.565.10">
    <property type="entry name" value="Histidine kinase-like ATPase, C-terminal domain"/>
    <property type="match status" value="1"/>
</dbReference>
<evidence type="ECO:0000256" key="3">
    <source>
        <dbReference type="ARBA" id="ARBA00012438"/>
    </source>
</evidence>
<evidence type="ECO:0000256" key="7">
    <source>
        <dbReference type="ARBA" id="ARBA00022777"/>
    </source>
</evidence>